<dbReference type="AlphaFoldDB" id="A0A553BX77"/>
<accession>A0A553BX77</accession>
<dbReference type="Proteomes" id="UP000318528">
    <property type="component" value="Unassembled WGS sequence"/>
</dbReference>
<evidence type="ECO:0000313" key="2">
    <source>
        <dbReference type="EMBL" id="TRX12931.1"/>
    </source>
</evidence>
<comment type="caution">
    <text evidence="2">The sequence shown here is derived from an EMBL/GenBank/DDBJ whole genome shotgun (WGS) entry which is preliminary data.</text>
</comment>
<dbReference type="RefSeq" id="WP_143386060.1">
    <property type="nucleotide sequence ID" value="NZ_VJZL01000002.1"/>
</dbReference>
<dbReference type="OrthoDB" id="670341at2"/>
<reference evidence="3 4" key="1">
    <citation type="submission" date="2019-07" db="EMBL/GenBank/DDBJ databases">
        <title>Novel species of Flavobacterium.</title>
        <authorList>
            <person name="Liu Q."/>
            <person name="Xin Y.-H."/>
        </authorList>
    </citation>
    <scope>NUCLEOTIDE SEQUENCE [LARGE SCALE GENOMIC DNA]</scope>
    <source>
        <strain evidence="1 3">GSP39</strain>
        <strain evidence="2 4">GSR22</strain>
    </source>
</reference>
<organism evidence="2 4">
    <name type="scientific">Flavobacterium gawalongense</name>
    <dbReference type="NCBI Taxonomy" id="2594432"/>
    <lineage>
        <taxon>Bacteria</taxon>
        <taxon>Pseudomonadati</taxon>
        <taxon>Bacteroidota</taxon>
        <taxon>Flavobacteriia</taxon>
        <taxon>Flavobacteriales</taxon>
        <taxon>Flavobacteriaceae</taxon>
        <taxon>Flavobacterium</taxon>
    </lineage>
</organism>
<evidence type="ECO:0000313" key="1">
    <source>
        <dbReference type="EMBL" id="TRX09257.1"/>
    </source>
</evidence>
<keyword evidence="3" id="KW-1185">Reference proteome</keyword>
<evidence type="ECO:0000313" key="4">
    <source>
        <dbReference type="Proteomes" id="UP000318669"/>
    </source>
</evidence>
<dbReference type="EMBL" id="VJZN01000003">
    <property type="protein sequence ID" value="TRX09257.1"/>
    <property type="molecule type" value="Genomic_DNA"/>
</dbReference>
<evidence type="ECO:0000313" key="3">
    <source>
        <dbReference type="Proteomes" id="UP000318528"/>
    </source>
</evidence>
<dbReference type="NCBIfam" id="NF047539">
    <property type="entry name" value="XAC2610_fam"/>
    <property type="match status" value="1"/>
</dbReference>
<dbReference type="EMBL" id="VJZL01000002">
    <property type="protein sequence ID" value="TRX12931.1"/>
    <property type="molecule type" value="Genomic_DNA"/>
</dbReference>
<sequence length="236" mass="27231">MKTLLNIKALFIGILVPLCIYGFTISEKEQTCKGKFSHPNSEKNGNNEIDTLNIDCDSIYSKKGLFITLIRYENENEGYDNEKNSVFIFQKKVNGLKKEIFRDTIFSSFQEIEFVDYNNDKVKDVLVQNISDVRSNWTYNLYLINPKTSALTKVKGFEKIKAPRFNSVDNLVENYVMSGQNWTSFYKIIKNHIYDYNIVIYDGGNGNGVNKDYEKRYDEAIKRILTQLAGLNGNKG</sequence>
<dbReference type="InterPro" id="IPR058087">
    <property type="entry name" value="XAC2610_dom"/>
</dbReference>
<name>A0A553BX77_9FLAO</name>
<gene>
    <name evidence="2" type="ORF">FNW11_02630</name>
    <name evidence="1" type="ORF">FNW12_02150</name>
</gene>
<dbReference type="Proteomes" id="UP000318669">
    <property type="component" value="Unassembled WGS sequence"/>
</dbReference>
<protein>
    <submittedName>
        <fullName evidence="2">Uncharacterized protein</fullName>
    </submittedName>
</protein>
<proteinExistence type="predicted"/>